<proteinExistence type="inferred from homology"/>
<comment type="similarity">
    <text evidence="1">Belongs to the sigma-70 factor family. ECF subfamily.</text>
</comment>
<evidence type="ECO:0000256" key="2">
    <source>
        <dbReference type="ARBA" id="ARBA00023015"/>
    </source>
</evidence>
<dbReference type="Gene3D" id="1.10.10.10">
    <property type="entry name" value="Winged helix-like DNA-binding domain superfamily/Winged helix DNA-binding domain"/>
    <property type="match status" value="1"/>
</dbReference>
<dbReference type="InterPro" id="IPR013324">
    <property type="entry name" value="RNA_pol_sigma_r3/r4-like"/>
</dbReference>
<dbReference type="InterPro" id="IPR036388">
    <property type="entry name" value="WH-like_DNA-bd_sf"/>
</dbReference>
<dbReference type="PANTHER" id="PTHR43133">
    <property type="entry name" value="RNA POLYMERASE ECF-TYPE SIGMA FACTO"/>
    <property type="match status" value="1"/>
</dbReference>
<keyword evidence="2" id="KW-0805">Transcription regulation</keyword>
<gene>
    <name evidence="7" type="primary">rpoE_28</name>
    <name evidence="7" type="ORF">SDC9_95254</name>
</gene>
<comment type="caution">
    <text evidence="7">The sequence shown here is derived from an EMBL/GenBank/DDBJ whole genome shotgun (WGS) entry which is preliminary data.</text>
</comment>
<name>A0A645A5U1_9ZZZZ</name>
<dbReference type="EMBL" id="VSSQ01012138">
    <property type="protein sequence ID" value="MPM48529.1"/>
    <property type="molecule type" value="Genomic_DNA"/>
</dbReference>
<keyword evidence="4" id="KW-0804">Transcription</keyword>
<feature type="domain" description="RNA polymerase sigma-70 region 2" evidence="5">
    <location>
        <begin position="13"/>
        <end position="81"/>
    </location>
</feature>
<dbReference type="InterPro" id="IPR013249">
    <property type="entry name" value="RNA_pol_sigma70_r4_t2"/>
</dbReference>
<dbReference type="Pfam" id="PF08281">
    <property type="entry name" value="Sigma70_r4_2"/>
    <property type="match status" value="1"/>
</dbReference>
<dbReference type="SUPFAM" id="SSF88659">
    <property type="entry name" value="Sigma3 and sigma4 domains of RNA polymerase sigma factors"/>
    <property type="match status" value="1"/>
</dbReference>
<dbReference type="InterPro" id="IPR007627">
    <property type="entry name" value="RNA_pol_sigma70_r2"/>
</dbReference>
<dbReference type="GO" id="GO:0003677">
    <property type="term" value="F:DNA binding"/>
    <property type="evidence" value="ECO:0007669"/>
    <property type="project" value="InterPro"/>
</dbReference>
<dbReference type="Pfam" id="PF04542">
    <property type="entry name" value="Sigma70_r2"/>
    <property type="match status" value="1"/>
</dbReference>
<organism evidence="7">
    <name type="scientific">bioreactor metagenome</name>
    <dbReference type="NCBI Taxonomy" id="1076179"/>
    <lineage>
        <taxon>unclassified sequences</taxon>
        <taxon>metagenomes</taxon>
        <taxon>ecological metagenomes</taxon>
    </lineage>
</organism>
<dbReference type="GO" id="GO:0016987">
    <property type="term" value="F:sigma factor activity"/>
    <property type="evidence" value="ECO:0007669"/>
    <property type="project" value="UniProtKB-KW"/>
</dbReference>
<dbReference type="NCBIfam" id="TIGR02937">
    <property type="entry name" value="sigma70-ECF"/>
    <property type="match status" value="1"/>
</dbReference>
<dbReference type="InterPro" id="IPR013325">
    <property type="entry name" value="RNA_pol_sigma_r2"/>
</dbReference>
<evidence type="ECO:0000256" key="3">
    <source>
        <dbReference type="ARBA" id="ARBA00023082"/>
    </source>
</evidence>
<sequence length="162" mass="19231">MTSKEAEREFIELIEKHSRLIYKVCFMYASDNDELNDLYQEVLINLWRSHDAFRGNATYSTWIYRIGLNTCISYIRQKKRRPLLIPLGVDLENIAEQKNNREELRELYRLINQLSKIEKAIVLLYLEEKTYDEISEIVGITRGNVGVKLNRIKTKLKEMSNQ</sequence>
<dbReference type="Gene3D" id="1.10.1740.10">
    <property type="match status" value="1"/>
</dbReference>
<evidence type="ECO:0000256" key="1">
    <source>
        <dbReference type="ARBA" id="ARBA00010641"/>
    </source>
</evidence>
<evidence type="ECO:0000259" key="5">
    <source>
        <dbReference type="Pfam" id="PF04542"/>
    </source>
</evidence>
<dbReference type="SUPFAM" id="SSF88946">
    <property type="entry name" value="Sigma2 domain of RNA polymerase sigma factors"/>
    <property type="match status" value="1"/>
</dbReference>
<dbReference type="AlphaFoldDB" id="A0A645A5U1"/>
<dbReference type="InterPro" id="IPR039425">
    <property type="entry name" value="RNA_pol_sigma-70-like"/>
</dbReference>
<dbReference type="InterPro" id="IPR014284">
    <property type="entry name" value="RNA_pol_sigma-70_dom"/>
</dbReference>
<accession>A0A645A5U1</accession>
<dbReference type="PANTHER" id="PTHR43133:SF45">
    <property type="entry name" value="RNA POLYMERASE ECF-TYPE SIGMA FACTOR"/>
    <property type="match status" value="1"/>
</dbReference>
<evidence type="ECO:0000259" key="6">
    <source>
        <dbReference type="Pfam" id="PF08281"/>
    </source>
</evidence>
<reference evidence="7" key="1">
    <citation type="submission" date="2019-08" db="EMBL/GenBank/DDBJ databases">
        <authorList>
            <person name="Kucharzyk K."/>
            <person name="Murdoch R.W."/>
            <person name="Higgins S."/>
            <person name="Loffler F."/>
        </authorList>
    </citation>
    <scope>NUCLEOTIDE SEQUENCE</scope>
</reference>
<evidence type="ECO:0000256" key="4">
    <source>
        <dbReference type="ARBA" id="ARBA00023163"/>
    </source>
</evidence>
<evidence type="ECO:0000313" key="7">
    <source>
        <dbReference type="EMBL" id="MPM48529.1"/>
    </source>
</evidence>
<dbReference type="GO" id="GO:0006352">
    <property type="term" value="P:DNA-templated transcription initiation"/>
    <property type="evidence" value="ECO:0007669"/>
    <property type="project" value="InterPro"/>
</dbReference>
<feature type="domain" description="RNA polymerase sigma factor 70 region 4 type 2" evidence="6">
    <location>
        <begin position="105"/>
        <end position="156"/>
    </location>
</feature>
<keyword evidence="3" id="KW-0731">Sigma factor</keyword>
<protein>
    <submittedName>
        <fullName evidence="7">ECF RNA polymerase sigma-E factor</fullName>
    </submittedName>
</protein>